<sequence>MIEIDSYTIYHSPNAYIGITLLNRALSGTPVIVQRRPICIPKERGIMVADLLGSKESLVKGSYHREDCIRWAEKFGIELNLIARDLFQERAKRWIASPLNREELPARAYYAALGSGKESLLDQALFRAAWVDGMDVNEEEVIKHCISSSGLDCEHILNRAFTMEITQMLNHSMNLFTKAGCPGIPTWVIEGERFWGKDRVDWLVEKVRSILPI</sequence>
<feature type="domain" description="DSBA-like thioredoxin" evidence="1">
    <location>
        <begin position="4"/>
        <end position="206"/>
    </location>
</feature>
<dbReference type="Proteomes" id="UP000662314">
    <property type="component" value="Unassembled WGS sequence"/>
</dbReference>
<protein>
    <submittedName>
        <fullName evidence="2">DsbA family protein</fullName>
    </submittedName>
</protein>
<gene>
    <name evidence="2" type="ORF">I8752_27595</name>
</gene>
<dbReference type="Gene3D" id="3.40.30.10">
    <property type="entry name" value="Glutaredoxin"/>
    <property type="match status" value="1"/>
</dbReference>
<dbReference type="EMBL" id="JAECZA010000236">
    <property type="protein sequence ID" value="MBH8576686.1"/>
    <property type="molecule type" value="Genomic_DNA"/>
</dbReference>
<dbReference type="RefSeq" id="WP_214435412.1">
    <property type="nucleotide sequence ID" value="NZ_CAWPUQ010000164.1"/>
</dbReference>
<dbReference type="InterPro" id="IPR001853">
    <property type="entry name" value="DSBA-like_thioredoxin_dom"/>
</dbReference>
<name>A0A8J7LGU6_9NOST</name>
<keyword evidence="3" id="KW-1185">Reference proteome</keyword>
<dbReference type="PANTHER" id="PTHR42943">
    <property type="entry name" value="GLUTATHIONE S-TRANSFERASE KAPPA"/>
    <property type="match status" value="1"/>
</dbReference>
<dbReference type="GO" id="GO:0006749">
    <property type="term" value="P:glutathione metabolic process"/>
    <property type="evidence" value="ECO:0007669"/>
    <property type="project" value="TreeGrafter"/>
</dbReference>
<dbReference type="SUPFAM" id="SSF52833">
    <property type="entry name" value="Thioredoxin-like"/>
    <property type="match status" value="1"/>
</dbReference>
<dbReference type="InterPro" id="IPR051924">
    <property type="entry name" value="GST_Kappa/NadH"/>
</dbReference>
<organism evidence="2 3">
    <name type="scientific">Dendronalium phyllosphericum CENA369</name>
    <dbReference type="NCBI Taxonomy" id="1725256"/>
    <lineage>
        <taxon>Bacteria</taxon>
        <taxon>Bacillati</taxon>
        <taxon>Cyanobacteriota</taxon>
        <taxon>Cyanophyceae</taxon>
        <taxon>Nostocales</taxon>
        <taxon>Nostocaceae</taxon>
        <taxon>Dendronalium</taxon>
        <taxon>Dendronalium phyllosphericum</taxon>
    </lineage>
</organism>
<dbReference type="GO" id="GO:0004602">
    <property type="term" value="F:glutathione peroxidase activity"/>
    <property type="evidence" value="ECO:0007669"/>
    <property type="project" value="TreeGrafter"/>
</dbReference>
<dbReference type="Pfam" id="PF01323">
    <property type="entry name" value="DSBA"/>
    <property type="match status" value="1"/>
</dbReference>
<reference evidence="2 3" key="1">
    <citation type="journal article" date="2021" name="Int. J. Syst. Evol. Microbiol.">
        <title>Amazonocrinis nigriterrae gen. nov., sp. nov., Atlanticothrix silvestris gen. nov., sp. nov. and Dendronalium phyllosphericum gen. nov., sp. nov., nostocacean cyanobacteria from Brazilian environments.</title>
        <authorList>
            <person name="Alvarenga D.O."/>
            <person name="Andreote A.P.D."/>
            <person name="Branco L.H.Z."/>
            <person name="Delbaje E."/>
            <person name="Cruz R.B."/>
            <person name="Varani A.M."/>
            <person name="Fiore M.F."/>
        </authorList>
    </citation>
    <scope>NUCLEOTIDE SEQUENCE [LARGE SCALE GENOMIC DNA]</scope>
    <source>
        <strain evidence="2 3">CENA369</strain>
    </source>
</reference>
<evidence type="ECO:0000313" key="3">
    <source>
        <dbReference type="Proteomes" id="UP000662314"/>
    </source>
</evidence>
<dbReference type="PANTHER" id="PTHR42943:SF4">
    <property type="entry name" value="C2H2-TYPE DOMAIN-CONTAINING PROTEIN"/>
    <property type="match status" value="1"/>
</dbReference>
<comment type="caution">
    <text evidence="2">The sequence shown here is derived from an EMBL/GenBank/DDBJ whole genome shotgun (WGS) entry which is preliminary data.</text>
</comment>
<accession>A0A8J7LGU6</accession>
<dbReference type="AlphaFoldDB" id="A0A8J7LGU6"/>
<evidence type="ECO:0000259" key="1">
    <source>
        <dbReference type="Pfam" id="PF01323"/>
    </source>
</evidence>
<proteinExistence type="predicted"/>
<dbReference type="GO" id="GO:0004364">
    <property type="term" value="F:glutathione transferase activity"/>
    <property type="evidence" value="ECO:0007669"/>
    <property type="project" value="TreeGrafter"/>
</dbReference>
<evidence type="ECO:0000313" key="2">
    <source>
        <dbReference type="EMBL" id="MBH8576686.1"/>
    </source>
</evidence>
<dbReference type="InterPro" id="IPR036249">
    <property type="entry name" value="Thioredoxin-like_sf"/>
</dbReference>